<accession>A0AAU7YZX0</accession>
<gene>
    <name evidence="5" type="ORF">RBB81_21720</name>
</gene>
<dbReference type="AlphaFoldDB" id="A0AAU7YZX0"/>
<dbReference type="Gene3D" id="1.20.5.1930">
    <property type="match status" value="1"/>
</dbReference>
<dbReference type="KEGG" id="tgi:RBB81_21720"/>
<dbReference type="Gene3D" id="3.30.565.10">
    <property type="entry name" value="Histidine kinase-like ATPase, C-terminal domain"/>
    <property type="match status" value="1"/>
</dbReference>
<evidence type="ECO:0000256" key="3">
    <source>
        <dbReference type="ARBA" id="ARBA00023012"/>
    </source>
</evidence>
<dbReference type="RefSeq" id="WP_353073963.1">
    <property type="nucleotide sequence ID" value="NZ_CP132938.1"/>
</dbReference>
<dbReference type="Pfam" id="PF07494">
    <property type="entry name" value="Reg_prop"/>
    <property type="match status" value="1"/>
</dbReference>
<reference evidence="5" key="2">
    <citation type="journal article" date="2024" name="Environ. Microbiol.">
        <title>Genome analysis and description of Tunturibacter gen. nov. expands the diversity of Terriglobia in tundra soils.</title>
        <authorList>
            <person name="Messyasz A."/>
            <person name="Mannisto M.K."/>
            <person name="Kerkhof L.J."/>
            <person name="Haggblom M.M."/>
        </authorList>
    </citation>
    <scope>NUCLEOTIDE SEQUENCE</scope>
    <source>
        <strain evidence="5">M8UP39</strain>
    </source>
</reference>
<dbReference type="InterPro" id="IPR003594">
    <property type="entry name" value="HATPase_dom"/>
</dbReference>
<dbReference type="InterPro" id="IPR011110">
    <property type="entry name" value="Reg_prop"/>
</dbReference>
<protein>
    <submittedName>
        <fullName evidence="5">Triple tyrosine motif-containing protein</fullName>
    </submittedName>
</protein>
<reference evidence="5" key="1">
    <citation type="submission" date="2023-08" db="EMBL/GenBank/DDBJ databases">
        <authorList>
            <person name="Messyasz A."/>
            <person name="Mannisto M.K."/>
            <person name="Kerkhof L.J."/>
            <person name="Haggblom M."/>
        </authorList>
    </citation>
    <scope>NUCLEOTIDE SEQUENCE</scope>
    <source>
        <strain evidence="5">M8UP39</strain>
    </source>
</reference>
<dbReference type="InterPro" id="IPR013783">
    <property type="entry name" value="Ig-like_fold"/>
</dbReference>
<dbReference type="GO" id="GO:0016020">
    <property type="term" value="C:membrane"/>
    <property type="evidence" value="ECO:0007669"/>
    <property type="project" value="InterPro"/>
</dbReference>
<dbReference type="InterPro" id="IPR036890">
    <property type="entry name" value="HATPase_C_sf"/>
</dbReference>
<evidence type="ECO:0000259" key="4">
    <source>
        <dbReference type="SMART" id="SM00387"/>
    </source>
</evidence>
<dbReference type="Gene3D" id="2.130.10.10">
    <property type="entry name" value="YVTN repeat-like/Quinoprotein amine dehydrogenase"/>
    <property type="match status" value="3"/>
</dbReference>
<sequence length="930" mass="101825">MSGLVRFDGVRFVSFAAGAGENNLQERVTGLVPGEDGSLWIGTSAGLTHYEHGRFVAIANQAGSKRFVVDDLVPDHEGGIWVATRSRLFKANNHAFTSCLLPVDGRAGGLKAIAEANDRTLWVAGNEGVFAVRGGKVARHYGDAEGLPAANISFVDADARGNVYAGDGHRLFQLEGERFRIVQAPGRGNFVSLLTDHTGALWMASGGLHGISRNVAGKIDSFTTEQGLVSNDARILFEDRSGDIWIGTIAGLQRLHNGRFTTYTAADGLPQGQNQYDAVFEDKTHSIWVGSLEDGVGRVHEGRFERLSVGEGLKRGQVRGFADSDKGIVVAISDYGLFRLSGKRFVPTAGIPHGYITSPISDTAGALWFGVNGNGVFRLDHGSLRHFSTADGVPGTRVSSLLLDEQGAVLVATNEGVAEFRGDRFVAIADVPTISIGRDDQRGGLWLGTDDGLVFWKSGHVRRITQAQGLPGNLVLAAATDDADNLWITTANAIAQIDRKQVDAVLMGAENTLWPKRYTQADGLRSRDVLPIGQVDMARAHDGRIWLATANGLSVADTKASPAPLAQVFVESIAIDEVLQQTADRIVVPPGRHRLTVTFTSPDLHSPEQLRFRYRLNGWDKEWLDVASAREISYTGLPPGDYQLRVVAANEDGVWSNAEAWVGVHVRPFFYQTKLFITLACLTLLAIVIEITRRRTKHVAEQQRLRFQERAAERERIGYQIHDTIIQDLVGTALQLELIGMQIPEHSEKTAYLVADLTTRMREMVGKSRNMVSSLHSMATPQYHLLEVLREAAAEFRLGELPMLKLETKGKQPVIEPLIRDEVYRICREALANAFRHSSATRIDVCAAFTDEGIEVSINDDGIGMDEETLRIGRSGHFGLSGMQAHAQRIGATVLIESEPNLGTRVRLKVPTPSRRWWHLVRNIVAPSVR</sequence>
<dbReference type="Pfam" id="PF07495">
    <property type="entry name" value="Y_Y_Y"/>
    <property type="match status" value="1"/>
</dbReference>
<keyword evidence="1" id="KW-0808">Transferase</keyword>
<dbReference type="SUPFAM" id="SSF63829">
    <property type="entry name" value="Calcium-dependent phosphotriesterase"/>
    <property type="match status" value="2"/>
</dbReference>
<keyword evidence="2" id="KW-0418">Kinase</keyword>
<organism evidence="5">
    <name type="scientific">Tunturiibacter gelidiferens</name>
    <dbReference type="NCBI Taxonomy" id="3069689"/>
    <lineage>
        <taxon>Bacteria</taxon>
        <taxon>Pseudomonadati</taxon>
        <taxon>Acidobacteriota</taxon>
        <taxon>Terriglobia</taxon>
        <taxon>Terriglobales</taxon>
        <taxon>Acidobacteriaceae</taxon>
        <taxon>Tunturiibacter</taxon>
    </lineage>
</organism>
<dbReference type="InterPro" id="IPR011712">
    <property type="entry name" value="Sig_transdc_His_kin_sub3_dim/P"/>
</dbReference>
<dbReference type="SUPFAM" id="SSF55874">
    <property type="entry name" value="ATPase domain of HSP90 chaperone/DNA topoisomerase II/histidine kinase"/>
    <property type="match status" value="1"/>
</dbReference>
<dbReference type="Pfam" id="PF02518">
    <property type="entry name" value="HATPase_c"/>
    <property type="match status" value="1"/>
</dbReference>
<dbReference type="CDD" id="cd16917">
    <property type="entry name" value="HATPase_UhpB-NarQ-NarX-like"/>
    <property type="match status" value="1"/>
</dbReference>
<dbReference type="PANTHER" id="PTHR24421">
    <property type="entry name" value="NITRATE/NITRITE SENSOR PROTEIN NARX-RELATED"/>
    <property type="match status" value="1"/>
</dbReference>
<dbReference type="Pfam" id="PF07730">
    <property type="entry name" value="HisKA_3"/>
    <property type="match status" value="1"/>
</dbReference>
<dbReference type="InterPro" id="IPR011123">
    <property type="entry name" value="Y_Y_Y"/>
</dbReference>
<feature type="domain" description="Histidine kinase/HSP90-like ATPase" evidence="4">
    <location>
        <begin position="818"/>
        <end position="914"/>
    </location>
</feature>
<evidence type="ECO:0000256" key="2">
    <source>
        <dbReference type="ARBA" id="ARBA00022777"/>
    </source>
</evidence>
<proteinExistence type="predicted"/>
<dbReference type="InterPro" id="IPR050482">
    <property type="entry name" value="Sensor_HK_TwoCompSys"/>
</dbReference>
<dbReference type="InterPro" id="IPR015943">
    <property type="entry name" value="WD40/YVTN_repeat-like_dom_sf"/>
</dbReference>
<keyword evidence="3" id="KW-0902">Two-component regulatory system</keyword>
<evidence type="ECO:0000313" key="5">
    <source>
        <dbReference type="EMBL" id="XCB22164.1"/>
    </source>
</evidence>
<evidence type="ECO:0000256" key="1">
    <source>
        <dbReference type="ARBA" id="ARBA00022679"/>
    </source>
</evidence>
<dbReference type="SMART" id="SM00387">
    <property type="entry name" value="HATPase_c"/>
    <property type="match status" value="1"/>
</dbReference>
<dbReference type="GO" id="GO:0046983">
    <property type="term" value="F:protein dimerization activity"/>
    <property type="evidence" value="ECO:0007669"/>
    <property type="project" value="InterPro"/>
</dbReference>
<dbReference type="EMBL" id="CP132938">
    <property type="protein sequence ID" value="XCB22164.1"/>
    <property type="molecule type" value="Genomic_DNA"/>
</dbReference>
<dbReference type="Gene3D" id="2.60.40.10">
    <property type="entry name" value="Immunoglobulins"/>
    <property type="match status" value="1"/>
</dbReference>
<dbReference type="GO" id="GO:0000155">
    <property type="term" value="F:phosphorelay sensor kinase activity"/>
    <property type="evidence" value="ECO:0007669"/>
    <property type="project" value="InterPro"/>
</dbReference>
<dbReference type="PANTHER" id="PTHR24421:SF62">
    <property type="entry name" value="SENSORY TRANSDUCTION HISTIDINE KINASE"/>
    <property type="match status" value="1"/>
</dbReference>
<name>A0AAU7YZX0_9BACT</name>